<dbReference type="EMBL" id="JACBZM010000001">
    <property type="protein sequence ID" value="NYI46216.1"/>
    <property type="molecule type" value="Genomic_DNA"/>
</dbReference>
<dbReference type="RefSeq" id="WP_179650027.1">
    <property type="nucleotide sequence ID" value="NZ_JACBZM010000001.1"/>
</dbReference>
<protein>
    <recommendedName>
        <fullName evidence="1">DUF1023 domain-containing protein</fullName>
    </recommendedName>
</protein>
<reference evidence="2 3" key="1">
    <citation type="submission" date="2020-07" db="EMBL/GenBank/DDBJ databases">
        <title>Sequencing the genomes of 1000 actinobacteria strains.</title>
        <authorList>
            <person name="Klenk H.-P."/>
        </authorList>
    </citation>
    <scope>NUCLEOTIDE SEQUENCE [LARGE SCALE GENOMIC DNA]</scope>
    <source>
        <strain evidence="2 3">DSM 15131</strain>
    </source>
</reference>
<proteinExistence type="predicted"/>
<evidence type="ECO:0000313" key="3">
    <source>
        <dbReference type="Proteomes" id="UP000562045"/>
    </source>
</evidence>
<comment type="caution">
    <text evidence="2">The sequence shown here is derived from an EMBL/GenBank/DDBJ whole genome shotgun (WGS) entry which is preliminary data.</text>
</comment>
<gene>
    <name evidence="2" type="ORF">BJ993_003296</name>
</gene>
<dbReference type="InterPro" id="IPR010427">
    <property type="entry name" value="DUF1023"/>
</dbReference>
<organism evidence="2 3">
    <name type="scientific">Nocardioides aromaticivorans</name>
    <dbReference type="NCBI Taxonomy" id="200618"/>
    <lineage>
        <taxon>Bacteria</taxon>
        <taxon>Bacillati</taxon>
        <taxon>Actinomycetota</taxon>
        <taxon>Actinomycetes</taxon>
        <taxon>Propionibacteriales</taxon>
        <taxon>Nocardioidaceae</taxon>
        <taxon>Nocardioides</taxon>
    </lineage>
</organism>
<sequence length="605" mass="63982">MGAIVLPALVESVPRLASTAARAATFANNLRAVTVQVKDVQEWAQGQGVPEGWQGDAREAADHGTTRFARRLDVSEAALERAVVAADRFEDRLVRLGTRRSALVDRQGTLNDDITALRAEIDGNEAVEASVAAWETRAADLRGRAADLVGDIAAWSADADEADLDFVRALQQVDEVAEGQEAAQDPGRPDVADLTRGFDRRVGDPVALAAWWRTLSRAQRQALLTEHPHRVGNADGIPVRDRDEANRAALYSDIDRWTRQEADGELGDADRAALANAKVIRAELDDRLEQVDPATGEHVVHVVVYKPGEFGGDGGVAISFGDPDRADHVSVNVPGLTSEVGSLPGNLGRTEALHDAALGQTDGTVATVFWLDYDAPSGNPLTSLEGITDFGSVVGPGAADAGGERFSQFIDGLRASDAGATAHLTAIGHSYGSTTVGHALQDGLPVDDAILLGSPGVPEHTAAALTDADVWVGAKDHDPVSLIGAEDGPGTLGTDPAQESFGATRFETGDGSPRIQDALDNHTSYFTGTSLDNLGAIVVDQDDHVVHDEGRERWSEEGHYPTLPEWLAEGVVRGVGDPIVEGVREWGEDVVDSLVRGFGPGRFVG</sequence>
<dbReference type="Pfam" id="PF06259">
    <property type="entry name" value="Abhydrolase_8"/>
    <property type="match status" value="1"/>
</dbReference>
<accession>A0A7Z0CLX5</accession>
<feature type="domain" description="DUF1023" evidence="1">
    <location>
        <begin position="314"/>
        <end position="481"/>
    </location>
</feature>
<evidence type="ECO:0000259" key="1">
    <source>
        <dbReference type="Pfam" id="PF06259"/>
    </source>
</evidence>
<name>A0A7Z0CLX5_9ACTN</name>
<dbReference type="Proteomes" id="UP000562045">
    <property type="component" value="Unassembled WGS sequence"/>
</dbReference>
<dbReference type="AlphaFoldDB" id="A0A7Z0CLX5"/>
<evidence type="ECO:0000313" key="2">
    <source>
        <dbReference type="EMBL" id="NYI46216.1"/>
    </source>
</evidence>